<proteinExistence type="predicted"/>
<dbReference type="WBParaSite" id="ES5_v2.g22258.t1">
    <property type="protein sequence ID" value="ES5_v2.g22258.t1"/>
    <property type="gene ID" value="ES5_v2.g22258"/>
</dbReference>
<reference evidence="2" key="1">
    <citation type="submission" date="2022-11" db="UniProtKB">
        <authorList>
            <consortium name="WormBaseParasite"/>
        </authorList>
    </citation>
    <scope>IDENTIFICATION</scope>
</reference>
<dbReference type="Proteomes" id="UP000887579">
    <property type="component" value="Unplaced"/>
</dbReference>
<accession>A0AC34FY87</accession>
<protein>
    <submittedName>
        <fullName evidence="2">Uncharacterized protein</fullName>
    </submittedName>
</protein>
<evidence type="ECO:0000313" key="1">
    <source>
        <dbReference type="Proteomes" id="UP000887579"/>
    </source>
</evidence>
<organism evidence="1 2">
    <name type="scientific">Panagrolaimus sp. ES5</name>
    <dbReference type="NCBI Taxonomy" id="591445"/>
    <lineage>
        <taxon>Eukaryota</taxon>
        <taxon>Metazoa</taxon>
        <taxon>Ecdysozoa</taxon>
        <taxon>Nematoda</taxon>
        <taxon>Chromadorea</taxon>
        <taxon>Rhabditida</taxon>
        <taxon>Tylenchina</taxon>
        <taxon>Panagrolaimomorpha</taxon>
        <taxon>Panagrolaimoidea</taxon>
        <taxon>Panagrolaimidae</taxon>
        <taxon>Panagrolaimus</taxon>
    </lineage>
</organism>
<evidence type="ECO:0000313" key="2">
    <source>
        <dbReference type="WBParaSite" id="ES5_v2.g22258.t1"/>
    </source>
</evidence>
<sequence>MFLSPNFLLLFFITVVNARPNNYFLTNNETSSNDLISDLSADSSNPSVQQISDDKVKLLGYYGQPYGEPAELILLHRSLDVEIDLQNCNGRVSFCFSSTERNPVEDSSCPSNFCEFRVEGKPDEIDLTQRKNILKRKPDEIDLIQRKNILKSNLDHICDAIHMKKGQASFCGQFDGSCEPLFDDDKRIAIIVKAAECPTYIRKAKIYVEPPPRTTSLPTTESSSPGVSAASTEWYIWIIVVGVLLFIVGIIIGVVFCLKKRICIFKKEAEVKKKITFTDTVNSTIITKDEDILKVDLQKPPPSKPTLKTIEETIPPPKVVKKSKKKSGKKSKKSKKVKKEKKDVKKDTEDDATTPNSAPPPSFIPIKSYIPPVQGLTQEQILEEDFYFRKPNKERLRMAK</sequence>
<name>A0AC34FY87_9BILA</name>